<proteinExistence type="inferred from homology"/>
<keyword evidence="12" id="KW-1185">Reference proteome</keyword>
<dbReference type="InterPro" id="IPR051621">
    <property type="entry name" value="T2SS_protein_J"/>
</dbReference>
<comment type="caution">
    <text evidence="11">The sequence shown here is derived from an EMBL/GenBank/DDBJ whole genome shotgun (WGS) entry which is preliminary data.</text>
</comment>
<dbReference type="Pfam" id="PF11612">
    <property type="entry name" value="T2SSJ"/>
    <property type="match status" value="1"/>
</dbReference>
<dbReference type="InterPro" id="IPR010055">
    <property type="entry name" value="T2SS_protein-GspJ"/>
</dbReference>
<evidence type="ECO:0000313" key="12">
    <source>
        <dbReference type="Proteomes" id="UP000270626"/>
    </source>
</evidence>
<keyword evidence="4" id="KW-1003">Cell membrane</keyword>
<feature type="transmembrane region" description="Helical" evidence="10">
    <location>
        <begin position="6"/>
        <end position="27"/>
    </location>
</feature>
<organism evidence="11 12">
    <name type="scientific">Azonexus fungiphilus</name>
    <dbReference type="NCBI Taxonomy" id="146940"/>
    <lineage>
        <taxon>Bacteria</taxon>
        <taxon>Pseudomonadati</taxon>
        <taxon>Pseudomonadota</taxon>
        <taxon>Betaproteobacteria</taxon>
        <taxon>Rhodocyclales</taxon>
        <taxon>Azonexaceae</taxon>
        <taxon>Azonexus</taxon>
    </lineage>
</organism>
<keyword evidence="6" id="KW-0997">Cell inner membrane</keyword>
<protein>
    <recommendedName>
        <fullName evidence="3">Type II secretion system protein J</fullName>
    </recommendedName>
</protein>
<gene>
    <name evidence="11" type="ORF">DFR40_0065</name>
</gene>
<dbReference type="PANTHER" id="PTHR39583:SF2">
    <property type="entry name" value="TYPE II SECRETION SYSTEM PROTEIN J"/>
    <property type="match status" value="1"/>
</dbReference>
<evidence type="ECO:0000256" key="6">
    <source>
        <dbReference type="ARBA" id="ARBA00022519"/>
    </source>
</evidence>
<dbReference type="GO" id="GO:0015628">
    <property type="term" value="P:protein secretion by the type II secretion system"/>
    <property type="evidence" value="ECO:0007669"/>
    <property type="project" value="InterPro"/>
</dbReference>
<comment type="subcellular location">
    <subcellularLocation>
        <location evidence="1">Cell inner membrane</location>
        <topology evidence="1">Single-pass membrane protein</topology>
    </subcellularLocation>
</comment>
<keyword evidence="5" id="KW-0488">Methylation</keyword>
<evidence type="ECO:0000256" key="9">
    <source>
        <dbReference type="ARBA" id="ARBA00023136"/>
    </source>
</evidence>
<reference evidence="11 12" key="1">
    <citation type="submission" date="2018-10" db="EMBL/GenBank/DDBJ databases">
        <title>Genomic Encyclopedia of Type Strains, Phase IV (KMG-IV): sequencing the most valuable type-strain genomes for metagenomic binning, comparative biology and taxonomic classification.</title>
        <authorList>
            <person name="Goeker M."/>
        </authorList>
    </citation>
    <scope>NUCLEOTIDE SEQUENCE [LARGE SCALE GENOMIC DNA]</scope>
    <source>
        <strain evidence="11 12">DSM 23841</strain>
    </source>
</reference>
<evidence type="ECO:0000256" key="2">
    <source>
        <dbReference type="ARBA" id="ARBA00011084"/>
    </source>
</evidence>
<evidence type="ECO:0000313" key="11">
    <source>
        <dbReference type="EMBL" id="RKT63016.1"/>
    </source>
</evidence>
<evidence type="ECO:0000256" key="8">
    <source>
        <dbReference type="ARBA" id="ARBA00022989"/>
    </source>
</evidence>
<dbReference type="GO" id="GO:0005886">
    <property type="term" value="C:plasma membrane"/>
    <property type="evidence" value="ECO:0007669"/>
    <property type="project" value="UniProtKB-SubCell"/>
</dbReference>
<dbReference type="OrthoDB" id="9130196at2"/>
<accession>A0A495WNH0</accession>
<keyword evidence="8 10" id="KW-1133">Transmembrane helix</keyword>
<evidence type="ECO:0000256" key="3">
    <source>
        <dbReference type="ARBA" id="ARBA00021539"/>
    </source>
</evidence>
<dbReference type="Pfam" id="PF07963">
    <property type="entry name" value="N_methyl"/>
    <property type="match status" value="1"/>
</dbReference>
<dbReference type="PANTHER" id="PTHR39583">
    <property type="entry name" value="TYPE II SECRETION SYSTEM PROTEIN J-RELATED"/>
    <property type="match status" value="1"/>
</dbReference>
<evidence type="ECO:0000256" key="5">
    <source>
        <dbReference type="ARBA" id="ARBA00022481"/>
    </source>
</evidence>
<keyword evidence="9 10" id="KW-0472">Membrane</keyword>
<evidence type="ECO:0000256" key="7">
    <source>
        <dbReference type="ARBA" id="ARBA00022692"/>
    </source>
</evidence>
<dbReference type="Gene3D" id="2.10.70.20">
    <property type="entry name" value="gspk-gspi-gspj complex like domains"/>
    <property type="match status" value="1"/>
</dbReference>
<dbReference type="InterPro" id="IPR012902">
    <property type="entry name" value="N_methyl_site"/>
</dbReference>
<evidence type="ECO:0000256" key="4">
    <source>
        <dbReference type="ARBA" id="ARBA00022475"/>
    </source>
</evidence>
<evidence type="ECO:0000256" key="10">
    <source>
        <dbReference type="SAM" id="Phobius"/>
    </source>
</evidence>
<evidence type="ECO:0000256" key="1">
    <source>
        <dbReference type="ARBA" id="ARBA00004377"/>
    </source>
</evidence>
<dbReference type="PROSITE" id="PS00409">
    <property type="entry name" value="PROKAR_NTER_METHYL"/>
    <property type="match status" value="1"/>
</dbReference>
<dbReference type="EMBL" id="RBXP01000001">
    <property type="protein sequence ID" value="RKT63016.1"/>
    <property type="molecule type" value="Genomic_DNA"/>
</dbReference>
<keyword evidence="7 10" id="KW-0812">Transmembrane</keyword>
<dbReference type="GO" id="GO:0015627">
    <property type="term" value="C:type II protein secretion system complex"/>
    <property type="evidence" value="ECO:0007669"/>
    <property type="project" value="InterPro"/>
</dbReference>
<dbReference type="SUPFAM" id="SSF54523">
    <property type="entry name" value="Pili subunits"/>
    <property type="match status" value="1"/>
</dbReference>
<dbReference type="AlphaFoldDB" id="A0A495WNH0"/>
<comment type="similarity">
    <text evidence="2">Belongs to the GSP J family.</text>
</comment>
<dbReference type="Proteomes" id="UP000270626">
    <property type="component" value="Unassembled WGS sequence"/>
</dbReference>
<dbReference type="RefSeq" id="WP_121456501.1">
    <property type="nucleotide sequence ID" value="NZ_RBXP01000001.1"/>
</dbReference>
<dbReference type="NCBIfam" id="TIGR02532">
    <property type="entry name" value="IV_pilin_GFxxxE"/>
    <property type="match status" value="1"/>
</dbReference>
<name>A0A495WNH0_9RHOO</name>
<dbReference type="InterPro" id="IPR045584">
    <property type="entry name" value="Pilin-like"/>
</dbReference>
<sequence>MRIQQGFTLIEIVVAVSLLALLGVLGYRGLEATTRQAARLGEQAARWQEIDLVLARIAGDVRQAVVLPGIDSWRQTRQPAELSLNSIADDGAALRRSTYRWQEQQLELLAWPAVDAAAPGPGRRLLDGVAGLELASLDAGNQWREAWPPTAGAGLPRALRLRLTLAEGGVIERIFDVAAAD</sequence>